<name>A0A5C4MCK5_9ACTN</name>
<accession>A0A5C4MCK5</accession>
<sequence>MLQPQLQTLLGLQLTVAMRHWQQAWCTLMWGAALLKERTRASQGADALARLQEWTLWVFWMDALERFVLTG</sequence>
<reference evidence="1 2" key="1">
    <citation type="submission" date="2019-05" db="EMBL/GenBank/DDBJ databases">
        <title>Mumia sp. nov., isolated from the intestinal contents of plateau pika (Ochotona curzoniae) in the Qinghai-Tibet plateau of China.</title>
        <authorList>
            <person name="Tian Z."/>
        </authorList>
    </citation>
    <scope>NUCLEOTIDE SEQUENCE [LARGE SCALE GENOMIC DNA]</scope>
    <source>
        <strain evidence="2">527</strain>
    </source>
</reference>
<comment type="caution">
    <text evidence="1">The sequence shown here is derived from an EMBL/GenBank/DDBJ whole genome shotgun (WGS) entry which is preliminary data.</text>
</comment>
<dbReference type="EMBL" id="VDFR01000169">
    <property type="protein sequence ID" value="TNC33507.1"/>
    <property type="molecule type" value="Genomic_DNA"/>
</dbReference>
<dbReference type="Proteomes" id="UP000306740">
    <property type="component" value="Unassembled WGS sequence"/>
</dbReference>
<protein>
    <submittedName>
        <fullName evidence="1">Uncharacterized protein</fullName>
    </submittedName>
</protein>
<gene>
    <name evidence="1" type="ORF">FHE65_28880</name>
</gene>
<evidence type="ECO:0000313" key="1">
    <source>
        <dbReference type="EMBL" id="TNC33507.1"/>
    </source>
</evidence>
<proteinExistence type="predicted"/>
<dbReference type="RefSeq" id="WP_139107081.1">
    <property type="nucleotide sequence ID" value="NZ_VDFR01000169.1"/>
</dbReference>
<dbReference type="AlphaFoldDB" id="A0A5C4MCK5"/>
<organism evidence="1 2">
    <name type="scientific">Mumia zhuanghuii</name>
    <dbReference type="NCBI Taxonomy" id="2585211"/>
    <lineage>
        <taxon>Bacteria</taxon>
        <taxon>Bacillati</taxon>
        <taxon>Actinomycetota</taxon>
        <taxon>Actinomycetes</taxon>
        <taxon>Propionibacteriales</taxon>
        <taxon>Nocardioidaceae</taxon>
        <taxon>Mumia</taxon>
    </lineage>
</organism>
<evidence type="ECO:0000313" key="2">
    <source>
        <dbReference type="Proteomes" id="UP000306740"/>
    </source>
</evidence>